<proteinExistence type="predicted"/>
<sequence length="131" mass="14552">MSVIGTWGDIAFSVSRGQVKTFNALKWDTSIKYATHDRHLKTALLEYTGRDADSISFSMFFSIMLGVDPSNEIRKLDSAAKNGRVARLIVGGKSYGKMVCTKVSKDLERFDHRGRVISAKVSVSLKEYAGR</sequence>
<name>A0A174U9G5_9FIRM</name>
<dbReference type="InterPro" id="IPR009734">
    <property type="entry name" value="Myoviridae_GpU"/>
</dbReference>
<dbReference type="Proteomes" id="UP000095765">
    <property type="component" value="Unassembled WGS sequence"/>
</dbReference>
<organism evidence="1 2">
    <name type="scientific">Anaerotruncus colihominis</name>
    <dbReference type="NCBI Taxonomy" id="169435"/>
    <lineage>
        <taxon>Bacteria</taxon>
        <taxon>Bacillati</taxon>
        <taxon>Bacillota</taxon>
        <taxon>Clostridia</taxon>
        <taxon>Eubacteriales</taxon>
        <taxon>Oscillospiraceae</taxon>
        <taxon>Anaerotruncus</taxon>
    </lineage>
</organism>
<accession>A0A174U9G5</accession>
<protein>
    <submittedName>
        <fullName evidence="1">Phage P2 GpU</fullName>
    </submittedName>
</protein>
<dbReference type="EMBL" id="CZBE01000034">
    <property type="protein sequence ID" value="CUQ19254.1"/>
    <property type="molecule type" value="Genomic_DNA"/>
</dbReference>
<dbReference type="RefSeq" id="WP_024731204.1">
    <property type="nucleotide sequence ID" value="NZ_CABIWA010000024.1"/>
</dbReference>
<evidence type="ECO:0000313" key="1">
    <source>
        <dbReference type="EMBL" id="CUQ19254.1"/>
    </source>
</evidence>
<dbReference type="AlphaFoldDB" id="A0A174U9G5"/>
<evidence type="ECO:0000313" key="2">
    <source>
        <dbReference type="Proteomes" id="UP000095765"/>
    </source>
</evidence>
<reference evidence="1 2" key="1">
    <citation type="submission" date="2015-09" db="EMBL/GenBank/DDBJ databases">
        <authorList>
            <consortium name="Pathogen Informatics"/>
        </authorList>
    </citation>
    <scope>NUCLEOTIDE SEQUENCE [LARGE SCALE GENOMIC DNA]</scope>
    <source>
        <strain evidence="1 2">2789STDY5834939</strain>
    </source>
</reference>
<dbReference type="Pfam" id="PF06995">
    <property type="entry name" value="Phage_P2_GpU"/>
    <property type="match status" value="1"/>
</dbReference>
<dbReference type="OrthoDB" id="9815316at2"/>
<gene>
    <name evidence="1" type="ORF">ERS852551_03487</name>
</gene>
<dbReference type="GeneID" id="72463481"/>